<proteinExistence type="predicted"/>
<dbReference type="EMBL" id="HACA01010316">
    <property type="protein sequence ID" value="CDW27677.1"/>
    <property type="molecule type" value="Transcribed_RNA"/>
</dbReference>
<keyword evidence="1" id="KW-1133">Transmembrane helix</keyword>
<sequence>TEVFFIIVRSLPEYKHIYDDDCIITCVCVKNYNFSLFFSLSFFLFLVLNVTY</sequence>
<feature type="non-terminal residue" evidence="2">
    <location>
        <position position="1"/>
    </location>
</feature>
<keyword evidence="1" id="KW-0812">Transmembrane</keyword>
<accession>A0A0K2TPT2</accession>
<organism evidence="2">
    <name type="scientific">Lepeophtheirus salmonis</name>
    <name type="common">Salmon louse</name>
    <name type="synonym">Caligus salmonis</name>
    <dbReference type="NCBI Taxonomy" id="72036"/>
    <lineage>
        <taxon>Eukaryota</taxon>
        <taxon>Metazoa</taxon>
        <taxon>Ecdysozoa</taxon>
        <taxon>Arthropoda</taxon>
        <taxon>Crustacea</taxon>
        <taxon>Multicrustacea</taxon>
        <taxon>Hexanauplia</taxon>
        <taxon>Copepoda</taxon>
        <taxon>Siphonostomatoida</taxon>
        <taxon>Caligidae</taxon>
        <taxon>Lepeophtheirus</taxon>
    </lineage>
</organism>
<protein>
    <submittedName>
        <fullName evidence="2">Uncharacterized protein</fullName>
    </submittedName>
</protein>
<evidence type="ECO:0000313" key="2">
    <source>
        <dbReference type="EMBL" id="CDW27677.1"/>
    </source>
</evidence>
<name>A0A0K2TPT2_LEPSM</name>
<evidence type="ECO:0000256" key="1">
    <source>
        <dbReference type="SAM" id="Phobius"/>
    </source>
</evidence>
<dbReference type="AlphaFoldDB" id="A0A0K2TPT2"/>
<reference evidence="2" key="1">
    <citation type="submission" date="2014-05" db="EMBL/GenBank/DDBJ databases">
        <authorList>
            <person name="Chronopoulou M."/>
        </authorList>
    </citation>
    <scope>NUCLEOTIDE SEQUENCE</scope>
    <source>
        <tissue evidence="2">Whole organism</tissue>
    </source>
</reference>
<keyword evidence="1" id="KW-0472">Membrane</keyword>
<feature type="transmembrane region" description="Helical" evidence="1">
    <location>
        <begin position="34"/>
        <end position="51"/>
    </location>
</feature>